<proteinExistence type="predicted"/>
<feature type="region of interest" description="Disordered" evidence="3">
    <location>
        <begin position="1"/>
        <end position="198"/>
    </location>
</feature>
<dbReference type="InterPro" id="IPR008937">
    <property type="entry name" value="Ras-like_GEF"/>
</dbReference>
<evidence type="ECO:0000256" key="3">
    <source>
        <dbReference type="SAM" id="MobiDB-lite"/>
    </source>
</evidence>
<dbReference type="Pfam" id="PF00617">
    <property type="entry name" value="RasGEF"/>
    <property type="match status" value="1"/>
</dbReference>
<feature type="compositionally biased region" description="Polar residues" evidence="3">
    <location>
        <begin position="50"/>
        <end position="71"/>
    </location>
</feature>
<dbReference type="STRING" id="703135.A0A2A9P1B6"/>
<dbReference type="EMBL" id="KZ301969">
    <property type="protein sequence ID" value="PFH54496.1"/>
    <property type="molecule type" value="Genomic_DNA"/>
</dbReference>
<feature type="compositionally biased region" description="Basic and acidic residues" evidence="3">
    <location>
        <begin position="138"/>
        <end position="149"/>
    </location>
</feature>
<dbReference type="InterPro" id="IPR036964">
    <property type="entry name" value="RASGEF_cat_dom_sf"/>
</dbReference>
<dbReference type="PANTHER" id="PTHR23113">
    <property type="entry name" value="GUANINE NUCLEOTIDE EXCHANGE FACTOR"/>
    <property type="match status" value="1"/>
</dbReference>
<feature type="region of interest" description="Disordered" evidence="3">
    <location>
        <begin position="499"/>
        <end position="554"/>
    </location>
</feature>
<dbReference type="GO" id="GO:0007265">
    <property type="term" value="P:Ras protein signal transduction"/>
    <property type="evidence" value="ECO:0007669"/>
    <property type="project" value="TreeGrafter"/>
</dbReference>
<evidence type="ECO:0000256" key="2">
    <source>
        <dbReference type="PROSITE-ProRule" id="PRU00168"/>
    </source>
</evidence>
<dbReference type="GO" id="GO:0005886">
    <property type="term" value="C:plasma membrane"/>
    <property type="evidence" value="ECO:0007669"/>
    <property type="project" value="TreeGrafter"/>
</dbReference>
<evidence type="ECO:0000259" key="4">
    <source>
        <dbReference type="PROSITE" id="PS50009"/>
    </source>
</evidence>
<dbReference type="InterPro" id="IPR001895">
    <property type="entry name" value="RASGEF_cat_dom"/>
</dbReference>
<dbReference type="PROSITE" id="PS50212">
    <property type="entry name" value="RASGEF_NTER"/>
    <property type="match status" value="1"/>
</dbReference>
<sequence>MTASQPFLTLQPVPPLDLSLTDGTIAHSHSHNHNPTSPSSTTVSQFSSQLRPTNDSLSPSPSLRKSVSVDSFAQYGRESPVHSGPRPTRGNTSSALEPPRTLVYGISTSLKKEREQQLQGSRTRGASTISNKTAYESSLHHDSDVERSDTMGSPVERYRHNSLKPQDYSKPALRAGELSLPSRTPTLSTTSSMSSVVTNFTTNSPTLEEVPRLMSQSSLQAMPRRGTLPTVSDIGRARSGSLGVYNSSSTKRSVMVTNLESGPDPTVTLIIVGASGSGKSTIIRKGLKRFGLSDPSMCRTTSPIPGLPSITTYSRRTGRVGQLENVIDCPLRVIEADVPPSFAILTLKQRPILDSVPRVDGVVVCYDSANPISYIPVEGLLREYGAMRIPTLVLACKSDLGRQVDSAKAHALCRQYDVGLIEVSVETGKDRIGLAFEFLLQAVWRDRRDKRQGLDIRYRNPASPKLLKHSPLWDTSRSVTPTASSPVITVNAASSSSQNTQCVTTDQTSNSTVRSGVHTTMSDPITLGVTATRPPPTSADANQGSSVSEDKPTATTRIVPLEKKEEKEKNLKPVLYMTIEELLDKLLFLAVSGDDPAFTTHFLLIYRRFATPRSVLLAMQKRMRQLDNPSGDPMFACFAQMRICNLLETWIKGYSHDFAVRGTAGALFALIKSILSKTYLLHYGSELLPFLETLPNLRDDDAAWALKMEDIGPDSDSESFLDDEEIIKPPEKEASTTSILAPPLLPEKPQPVSRERKASIPLAKALKQVAGSMVNGHPFESSESSAKYQLKDVARLAHEVMHLDPEVVAQEITRIQAKLFLAIKPRHWLHLTFAGKNEFCEPITVLNSFANHLAEWVISIILSHDRPRNRAKQLERLIEIASKLRHLNNYSALRAFIAGIHGSIFPGDGTMEAFKAKNTEQYKTLQSWEVLFKPLRSHRAYRMALKNSKGGCIPALEVHIQDLIKTNEGNSDSHSDDSTKIHWGKFNLIGKLIISTSQYQTQCRNAPEYNFPDRGDIVSRLFNRQLMTEEVRLKANENDVESDSNLQMKRSRLPADYAENEDFNPLPLRNLPIPVPPQQVTPQPISLPPPVLPSTPPKSTSKPATPLTLPSQVALLQVSSSQIPNTEIHPVHKLIFW</sequence>
<dbReference type="Gene3D" id="1.20.870.10">
    <property type="entry name" value="Son of sevenless (SoS) protein Chain: S domain 1"/>
    <property type="match status" value="1"/>
</dbReference>
<feature type="domain" description="N-terminal Ras-GEF" evidence="5">
    <location>
        <begin position="570"/>
        <end position="695"/>
    </location>
</feature>
<accession>A0A2A9P1B6</accession>
<dbReference type="PANTHER" id="PTHR23113:SF348">
    <property type="entry name" value="GUANYL-NUCLEOTIDE EXCHANGE FACTOR RASGEF, PUTATIVE (AFU_ORTHOLOGUE AFUA_1G04700)-RELATED"/>
    <property type="match status" value="1"/>
</dbReference>
<reference evidence="6 7" key="1">
    <citation type="submission" date="2014-02" db="EMBL/GenBank/DDBJ databases">
        <title>Transposable element dynamics among asymbiotic and ectomycorrhizal Amanita fungi.</title>
        <authorList>
            <consortium name="DOE Joint Genome Institute"/>
            <person name="Hess J."/>
            <person name="Skrede I."/>
            <person name="Wolfe B."/>
            <person name="LaButti K."/>
            <person name="Ohm R.A."/>
            <person name="Grigoriev I.V."/>
            <person name="Pringle A."/>
        </authorList>
    </citation>
    <scope>NUCLEOTIDE SEQUENCE [LARGE SCALE GENOMIC DNA]</scope>
    <source>
        <strain evidence="6 7">SKay4041</strain>
    </source>
</reference>
<feature type="compositionally biased region" description="Low complexity" evidence="3">
    <location>
        <begin position="178"/>
        <end position="198"/>
    </location>
</feature>
<dbReference type="Proteomes" id="UP000242287">
    <property type="component" value="Unassembled WGS sequence"/>
</dbReference>
<feature type="region of interest" description="Disordered" evidence="3">
    <location>
        <begin position="1059"/>
        <end position="1106"/>
    </location>
</feature>
<dbReference type="Pfam" id="PF00618">
    <property type="entry name" value="RasGEF_N"/>
    <property type="match status" value="1"/>
</dbReference>
<dbReference type="SMART" id="SM00147">
    <property type="entry name" value="RasGEF"/>
    <property type="match status" value="1"/>
</dbReference>
<dbReference type="InterPro" id="IPR027417">
    <property type="entry name" value="P-loop_NTPase"/>
</dbReference>
<dbReference type="InterPro" id="IPR023578">
    <property type="entry name" value="Ras_GEF_dom_sf"/>
</dbReference>
<feature type="compositionally biased region" description="Pro residues" evidence="3">
    <location>
        <begin position="1073"/>
        <end position="1096"/>
    </location>
</feature>
<evidence type="ECO:0000313" key="6">
    <source>
        <dbReference type="EMBL" id="PFH54496.1"/>
    </source>
</evidence>
<dbReference type="OrthoDB" id="28357at2759"/>
<dbReference type="Gene3D" id="3.40.50.300">
    <property type="entry name" value="P-loop containing nucleotide triphosphate hydrolases"/>
    <property type="match status" value="1"/>
</dbReference>
<feature type="compositionally biased region" description="Low complexity" evidence="3">
    <location>
        <begin position="1097"/>
        <end position="1106"/>
    </location>
</feature>
<evidence type="ECO:0000259" key="5">
    <source>
        <dbReference type="PROSITE" id="PS50212"/>
    </source>
</evidence>
<dbReference type="AlphaFoldDB" id="A0A2A9P1B6"/>
<evidence type="ECO:0008006" key="8">
    <source>
        <dbReference type="Google" id="ProtNLM"/>
    </source>
</evidence>
<dbReference type="PROSITE" id="PS50009">
    <property type="entry name" value="RASGEF_CAT"/>
    <property type="match status" value="1"/>
</dbReference>
<gene>
    <name evidence="6" type="ORF">AMATHDRAFT_70</name>
</gene>
<feature type="region of interest" description="Disordered" evidence="3">
    <location>
        <begin position="216"/>
        <end position="242"/>
    </location>
</feature>
<feature type="compositionally biased region" description="Low complexity" evidence="3">
    <location>
        <begin position="33"/>
        <end position="49"/>
    </location>
</feature>
<keyword evidence="1 2" id="KW-0344">Guanine-nucleotide releasing factor</keyword>
<feature type="compositionally biased region" description="Polar residues" evidence="3">
    <location>
        <begin position="499"/>
        <end position="523"/>
    </location>
</feature>
<keyword evidence="7" id="KW-1185">Reference proteome</keyword>
<feature type="region of interest" description="Disordered" evidence="3">
    <location>
        <begin position="732"/>
        <end position="751"/>
    </location>
</feature>
<feature type="compositionally biased region" description="Polar residues" evidence="3">
    <location>
        <begin position="117"/>
        <end position="136"/>
    </location>
</feature>
<organism evidence="6 7">
    <name type="scientific">Amanita thiersii Skay4041</name>
    <dbReference type="NCBI Taxonomy" id="703135"/>
    <lineage>
        <taxon>Eukaryota</taxon>
        <taxon>Fungi</taxon>
        <taxon>Dikarya</taxon>
        <taxon>Basidiomycota</taxon>
        <taxon>Agaricomycotina</taxon>
        <taxon>Agaricomycetes</taxon>
        <taxon>Agaricomycetidae</taxon>
        <taxon>Agaricales</taxon>
        <taxon>Pluteineae</taxon>
        <taxon>Amanitaceae</taxon>
        <taxon>Amanita</taxon>
    </lineage>
</organism>
<evidence type="ECO:0000256" key="1">
    <source>
        <dbReference type="ARBA" id="ARBA00022658"/>
    </source>
</evidence>
<dbReference type="SUPFAM" id="SSF48366">
    <property type="entry name" value="Ras GEF"/>
    <property type="match status" value="1"/>
</dbReference>
<dbReference type="Gene3D" id="1.10.840.10">
    <property type="entry name" value="Ras guanine-nucleotide exchange factors catalytic domain"/>
    <property type="match status" value="1"/>
</dbReference>
<dbReference type="SUPFAM" id="SSF52540">
    <property type="entry name" value="P-loop containing nucleoside triphosphate hydrolases"/>
    <property type="match status" value="1"/>
</dbReference>
<feature type="domain" description="Ras-GEF" evidence="4">
    <location>
        <begin position="804"/>
        <end position="1031"/>
    </location>
</feature>
<dbReference type="CDD" id="cd00882">
    <property type="entry name" value="Ras_like_GTPase"/>
    <property type="match status" value="1"/>
</dbReference>
<name>A0A2A9P1B6_9AGAR</name>
<dbReference type="InterPro" id="IPR000651">
    <property type="entry name" value="Ras-like_Gua-exchang_fac_N"/>
</dbReference>
<evidence type="ECO:0000313" key="7">
    <source>
        <dbReference type="Proteomes" id="UP000242287"/>
    </source>
</evidence>
<dbReference type="GO" id="GO:0005085">
    <property type="term" value="F:guanyl-nucleotide exchange factor activity"/>
    <property type="evidence" value="ECO:0007669"/>
    <property type="project" value="UniProtKB-KW"/>
</dbReference>
<protein>
    <recommendedName>
        <fullName evidence="8">Ras-GEF domain-containing protein</fullName>
    </recommendedName>
</protein>